<dbReference type="PROSITE" id="PS50005">
    <property type="entry name" value="TPR"/>
    <property type="match status" value="2"/>
</dbReference>
<dbReference type="AlphaFoldDB" id="A0A8J6PJA7"/>
<reference evidence="5" key="1">
    <citation type="submission" date="2020-09" db="EMBL/GenBank/DDBJ databases">
        <title>Taishania pollutisoli gen. nov., sp. nov., Isolated from Tetrabromobisphenol A-Contaminated Soil.</title>
        <authorList>
            <person name="Chen Q."/>
        </authorList>
    </citation>
    <scope>NUCLEOTIDE SEQUENCE</scope>
    <source>
        <strain evidence="5">CZZ-1</strain>
    </source>
</reference>
<keyword evidence="6" id="KW-1185">Reference proteome</keyword>
<dbReference type="EMBL" id="JACVEL010000003">
    <property type="protein sequence ID" value="MBC9812135.1"/>
    <property type="molecule type" value="Genomic_DNA"/>
</dbReference>
<dbReference type="Proteomes" id="UP000652681">
    <property type="component" value="Unassembled WGS sequence"/>
</dbReference>
<dbReference type="InterPro" id="IPR036388">
    <property type="entry name" value="WH-like_DNA-bd_sf"/>
</dbReference>
<sequence>MKYPILVIAALLTFTCFCQTSFDESEELFNNYLTTDSTKAKAQLEYQRTHSRSHKEKIRYDLNQAIYYSYHNQFKLSEIVLAKAEQKLQQKKDVELKGELVRIRSLIYYKTNRFDESNKLINDFLNNHPRLSDQLLVNLYMNLSSNDIAQGNYAQAKQKAMTAYNIFLKRPASLSDKLTVKVLNGLYNAYHYQAQYDSALYYLYKQEPYLEDGTVLKGGFYDRVGIIYTTVGKYDKAIMYHQKSIAILEKLHSPAVLSHALYNLGTATKAMDINKAIPFFERALKTARDANYEQIIGYASQELGDIYLTKKEYSRADKYNREALKILRNAGIEHGVINVLLNLGRQDYETGNYKEALSYLEEALDMAKSNEDIISQEYCYEYLYSTYERMGDYRNAYHYHQLFAQKQREILKLDLQNNIEQLNLSYEVRMEKMTNKLLKKEVTLKNKKIRAEQEVKWLFGVLLLMVLIAGWFLRRLFVQRARLKEIELKLAQSEVKELEREKNRTIKELNIVKDQLINKNAMIGELNNLLRENEQNLISKEQFGSLVSTDTDWIQFLAKLQLLYPDFADNLKRKHPNLSNNEFRLSALVRLNLSDKEISELLIIEVSSVKKAKNRLKQKLGLDTNDKLDSYLGQL</sequence>
<dbReference type="Gene3D" id="1.25.40.10">
    <property type="entry name" value="Tetratricopeptide repeat domain"/>
    <property type="match status" value="2"/>
</dbReference>
<dbReference type="Gene3D" id="1.10.10.10">
    <property type="entry name" value="Winged helix-like DNA-binding domain superfamily/Winged helix DNA-binding domain"/>
    <property type="match status" value="1"/>
</dbReference>
<keyword evidence="3" id="KW-1133">Transmembrane helix</keyword>
<feature type="repeat" description="TPR" evidence="1">
    <location>
        <begin position="218"/>
        <end position="251"/>
    </location>
</feature>
<feature type="signal peptide" evidence="4">
    <location>
        <begin position="1"/>
        <end position="18"/>
    </location>
</feature>
<dbReference type="SMART" id="SM00028">
    <property type="entry name" value="TPR"/>
    <property type="match status" value="4"/>
</dbReference>
<dbReference type="PANTHER" id="PTHR10098">
    <property type="entry name" value="RAPSYN-RELATED"/>
    <property type="match status" value="1"/>
</dbReference>
<dbReference type="GO" id="GO:0006355">
    <property type="term" value="P:regulation of DNA-templated transcription"/>
    <property type="evidence" value="ECO:0007669"/>
    <property type="project" value="InterPro"/>
</dbReference>
<dbReference type="RefSeq" id="WP_216713823.1">
    <property type="nucleotide sequence ID" value="NZ_JACVEL010000003.1"/>
</dbReference>
<accession>A0A8J6PJA7</accession>
<gene>
    <name evidence="5" type="ORF">H9Y05_06545</name>
</gene>
<dbReference type="GO" id="GO:0003677">
    <property type="term" value="F:DNA binding"/>
    <property type="evidence" value="ECO:0007669"/>
    <property type="project" value="InterPro"/>
</dbReference>
<organism evidence="5 6">
    <name type="scientific">Taishania pollutisoli</name>
    <dbReference type="NCBI Taxonomy" id="2766479"/>
    <lineage>
        <taxon>Bacteria</taxon>
        <taxon>Pseudomonadati</taxon>
        <taxon>Bacteroidota</taxon>
        <taxon>Flavobacteriia</taxon>
        <taxon>Flavobacteriales</taxon>
        <taxon>Crocinitomicaceae</taxon>
        <taxon>Taishania</taxon>
    </lineage>
</organism>
<name>A0A8J6PJA7_9FLAO</name>
<keyword evidence="4" id="KW-0732">Signal</keyword>
<evidence type="ECO:0000256" key="1">
    <source>
        <dbReference type="PROSITE-ProRule" id="PRU00339"/>
    </source>
</evidence>
<keyword evidence="2" id="KW-0175">Coiled coil</keyword>
<dbReference type="SUPFAM" id="SSF48452">
    <property type="entry name" value="TPR-like"/>
    <property type="match status" value="2"/>
</dbReference>
<dbReference type="SUPFAM" id="SSF46894">
    <property type="entry name" value="C-terminal effector domain of the bipartite response regulators"/>
    <property type="match status" value="1"/>
</dbReference>
<keyword evidence="3" id="KW-0812">Transmembrane</keyword>
<dbReference type="Pfam" id="PF13424">
    <property type="entry name" value="TPR_12"/>
    <property type="match status" value="2"/>
</dbReference>
<feature type="repeat" description="TPR" evidence="1">
    <location>
        <begin position="337"/>
        <end position="370"/>
    </location>
</feature>
<proteinExistence type="predicted"/>
<dbReference type="InterPro" id="IPR019734">
    <property type="entry name" value="TPR_rpt"/>
</dbReference>
<dbReference type="InterPro" id="IPR011990">
    <property type="entry name" value="TPR-like_helical_dom_sf"/>
</dbReference>
<evidence type="ECO:0000256" key="3">
    <source>
        <dbReference type="SAM" id="Phobius"/>
    </source>
</evidence>
<keyword evidence="3" id="KW-0472">Membrane</keyword>
<dbReference type="InterPro" id="IPR016032">
    <property type="entry name" value="Sig_transdc_resp-reg_C-effctor"/>
</dbReference>
<feature type="transmembrane region" description="Helical" evidence="3">
    <location>
        <begin position="455"/>
        <end position="473"/>
    </location>
</feature>
<evidence type="ECO:0000313" key="6">
    <source>
        <dbReference type="Proteomes" id="UP000652681"/>
    </source>
</evidence>
<comment type="caution">
    <text evidence="5">The sequence shown here is derived from an EMBL/GenBank/DDBJ whole genome shotgun (WGS) entry which is preliminary data.</text>
</comment>
<feature type="coiled-coil region" evidence="2">
    <location>
        <begin position="481"/>
        <end position="515"/>
    </location>
</feature>
<keyword evidence="1" id="KW-0802">TPR repeat</keyword>
<evidence type="ECO:0000313" key="5">
    <source>
        <dbReference type="EMBL" id="MBC9812135.1"/>
    </source>
</evidence>
<evidence type="ECO:0000256" key="2">
    <source>
        <dbReference type="SAM" id="Coils"/>
    </source>
</evidence>
<evidence type="ECO:0000256" key="4">
    <source>
        <dbReference type="SAM" id="SignalP"/>
    </source>
</evidence>
<protein>
    <submittedName>
        <fullName evidence="5">Tetratricopeptide repeat protein</fullName>
    </submittedName>
</protein>
<feature type="chain" id="PRO_5035313898" evidence="4">
    <location>
        <begin position="19"/>
        <end position="635"/>
    </location>
</feature>